<keyword evidence="3" id="KW-1185">Reference proteome</keyword>
<reference evidence="2 3" key="1">
    <citation type="journal article" date="2024" name="Microbiol. Resour. Announc.">
        <title>Genome annotations for the ascomycete fungi Trichoderma harzianum, Trichoderma aggressivum, and Purpureocillium lilacinum.</title>
        <authorList>
            <person name="Beijen E.P.W."/>
            <person name="Ohm R.A."/>
        </authorList>
    </citation>
    <scope>NUCLEOTIDE SEQUENCE [LARGE SCALE GENOMIC DNA]</scope>
    <source>
        <strain evidence="2 3">CBS 150709</strain>
    </source>
</reference>
<organism evidence="2 3">
    <name type="scientific">Purpureocillium lilacinum</name>
    <name type="common">Paecilomyces lilacinus</name>
    <dbReference type="NCBI Taxonomy" id="33203"/>
    <lineage>
        <taxon>Eukaryota</taxon>
        <taxon>Fungi</taxon>
        <taxon>Dikarya</taxon>
        <taxon>Ascomycota</taxon>
        <taxon>Pezizomycotina</taxon>
        <taxon>Sordariomycetes</taxon>
        <taxon>Hypocreomycetidae</taxon>
        <taxon>Hypocreales</taxon>
        <taxon>Ophiocordycipitaceae</taxon>
        <taxon>Purpureocillium</taxon>
    </lineage>
</organism>
<sequence>MPSTSSSQHVPASVGAARARTATNLISVSSLQRADGFHSQPGTGQLRRAAPQQNPSIPGTGNVLALNRWNLRNGAPGLGAASAAVPRCNMIHPAPGRAGVQQLGPSMTSRLCSSPPALVVLALVAVVEVENVRIVASAGAF</sequence>
<dbReference type="EMBL" id="JAWRVI010000063">
    <property type="protein sequence ID" value="KAK4082592.1"/>
    <property type="molecule type" value="Genomic_DNA"/>
</dbReference>
<evidence type="ECO:0000313" key="2">
    <source>
        <dbReference type="EMBL" id="KAK4082592.1"/>
    </source>
</evidence>
<accession>A0ABR0BL87</accession>
<evidence type="ECO:0000313" key="3">
    <source>
        <dbReference type="Proteomes" id="UP001287286"/>
    </source>
</evidence>
<comment type="caution">
    <text evidence="2">The sequence shown here is derived from an EMBL/GenBank/DDBJ whole genome shotgun (WGS) entry which is preliminary data.</text>
</comment>
<name>A0ABR0BL87_PURLI</name>
<dbReference type="Proteomes" id="UP001287286">
    <property type="component" value="Unassembled WGS sequence"/>
</dbReference>
<feature type="region of interest" description="Disordered" evidence="1">
    <location>
        <begin position="34"/>
        <end position="59"/>
    </location>
</feature>
<protein>
    <submittedName>
        <fullName evidence="2">Uncharacterized protein</fullName>
    </submittedName>
</protein>
<gene>
    <name evidence="2" type="ORF">Purlil1_11134</name>
</gene>
<evidence type="ECO:0000256" key="1">
    <source>
        <dbReference type="SAM" id="MobiDB-lite"/>
    </source>
</evidence>
<proteinExistence type="predicted"/>